<dbReference type="InterPro" id="IPR003961">
    <property type="entry name" value="FN3_dom"/>
</dbReference>
<accession>A0A9D4TLT1</accession>
<dbReference type="PROSITE" id="PS50853">
    <property type="entry name" value="FN3"/>
    <property type="match status" value="1"/>
</dbReference>
<dbReference type="Pfam" id="PF00041">
    <property type="entry name" value="fn3"/>
    <property type="match status" value="1"/>
</dbReference>
<dbReference type="EMBL" id="SIDB01000008">
    <property type="protein sequence ID" value="KAI3429334.1"/>
    <property type="molecule type" value="Genomic_DNA"/>
</dbReference>
<organism evidence="3 4">
    <name type="scientific">Chlorella vulgaris</name>
    <name type="common">Green alga</name>
    <dbReference type="NCBI Taxonomy" id="3077"/>
    <lineage>
        <taxon>Eukaryota</taxon>
        <taxon>Viridiplantae</taxon>
        <taxon>Chlorophyta</taxon>
        <taxon>core chlorophytes</taxon>
        <taxon>Trebouxiophyceae</taxon>
        <taxon>Chlorellales</taxon>
        <taxon>Chlorellaceae</taxon>
        <taxon>Chlorella clade</taxon>
        <taxon>Chlorella</taxon>
    </lineage>
</organism>
<reference evidence="3" key="1">
    <citation type="journal article" date="2019" name="Plant J.">
        <title>Chlorella vulgaris genome assembly and annotation reveals the molecular basis for metabolic acclimation to high light conditions.</title>
        <authorList>
            <person name="Cecchin M."/>
            <person name="Marcolungo L."/>
            <person name="Rossato M."/>
            <person name="Girolomoni L."/>
            <person name="Cosentino E."/>
            <person name="Cuine S."/>
            <person name="Li-Beisson Y."/>
            <person name="Delledonne M."/>
            <person name="Ballottari M."/>
        </authorList>
    </citation>
    <scope>NUCLEOTIDE SEQUENCE</scope>
    <source>
        <strain evidence="3">211/11P</strain>
    </source>
</reference>
<sequence length="243" mass="24606">MSPRCVVLGVVAVLLWCGSLANAQALFGRINCPKPKSLSFKATSSSSVAFSWQPGEGSSSACTSSYLISVFKTGQPSSSAKSFATSVPGANINGLSPSDSYTVQVRVLSRAGLAGSDPATLSSVATVASPQPTLFAAEGGIGGEGWACVAAEGYPVCSAGQAGLCAPITCDDMARLGRCGAPYIRVQDWAKRTVTQYCASQCAGCAGKAAPRLADSLSPVKEYCCAFEAGAYFAGPKGEAVTA</sequence>
<dbReference type="OrthoDB" id="511177at2759"/>
<proteinExistence type="predicted"/>
<dbReference type="SMART" id="SM00060">
    <property type="entry name" value="FN3"/>
    <property type="match status" value="1"/>
</dbReference>
<reference evidence="3" key="2">
    <citation type="submission" date="2020-11" db="EMBL/GenBank/DDBJ databases">
        <authorList>
            <person name="Cecchin M."/>
            <person name="Marcolungo L."/>
            <person name="Rossato M."/>
            <person name="Girolomoni L."/>
            <person name="Cosentino E."/>
            <person name="Cuine S."/>
            <person name="Li-Beisson Y."/>
            <person name="Delledonne M."/>
            <person name="Ballottari M."/>
        </authorList>
    </citation>
    <scope>NUCLEOTIDE SEQUENCE</scope>
    <source>
        <strain evidence="3">211/11P</strain>
        <tissue evidence="3">Whole cell</tissue>
    </source>
</reference>
<name>A0A9D4TLT1_CHLVU</name>
<dbReference type="InterPro" id="IPR036116">
    <property type="entry name" value="FN3_sf"/>
</dbReference>
<evidence type="ECO:0000256" key="1">
    <source>
        <dbReference type="SAM" id="SignalP"/>
    </source>
</evidence>
<dbReference type="AlphaFoldDB" id="A0A9D4TLT1"/>
<feature type="signal peptide" evidence="1">
    <location>
        <begin position="1"/>
        <end position="23"/>
    </location>
</feature>
<keyword evidence="4" id="KW-1185">Reference proteome</keyword>
<dbReference type="CDD" id="cd00063">
    <property type="entry name" value="FN3"/>
    <property type="match status" value="1"/>
</dbReference>
<comment type="caution">
    <text evidence="3">The sequence shown here is derived from an EMBL/GenBank/DDBJ whole genome shotgun (WGS) entry which is preliminary data.</text>
</comment>
<keyword evidence="1" id="KW-0732">Signal</keyword>
<dbReference type="Gene3D" id="2.60.40.10">
    <property type="entry name" value="Immunoglobulins"/>
    <property type="match status" value="1"/>
</dbReference>
<protein>
    <recommendedName>
        <fullName evidence="2">Fibronectin type-III domain-containing protein</fullName>
    </recommendedName>
</protein>
<feature type="domain" description="Fibronectin type-III" evidence="2">
    <location>
        <begin position="34"/>
        <end position="129"/>
    </location>
</feature>
<dbReference type="InterPro" id="IPR013783">
    <property type="entry name" value="Ig-like_fold"/>
</dbReference>
<dbReference type="Proteomes" id="UP001055712">
    <property type="component" value="Unassembled WGS sequence"/>
</dbReference>
<evidence type="ECO:0000259" key="2">
    <source>
        <dbReference type="PROSITE" id="PS50853"/>
    </source>
</evidence>
<dbReference type="SUPFAM" id="SSF49265">
    <property type="entry name" value="Fibronectin type III"/>
    <property type="match status" value="1"/>
</dbReference>
<gene>
    <name evidence="3" type="ORF">D9Q98_005429</name>
</gene>
<evidence type="ECO:0000313" key="3">
    <source>
        <dbReference type="EMBL" id="KAI3429334.1"/>
    </source>
</evidence>
<evidence type="ECO:0000313" key="4">
    <source>
        <dbReference type="Proteomes" id="UP001055712"/>
    </source>
</evidence>
<feature type="chain" id="PRO_5039104625" description="Fibronectin type-III domain-containing protein" evidence="1">
    <location>
        <begin position="24"/>
        <end position="243"/>
    </location>
</feature>